<dbReference type="PANTHER" id="PTHR45947:SF3">
    <property type="entry name" value="SULFOQUINOVOSYL TRANSFERASE SQD2"/>
    <property type="match status" value="1"/>
</dbReference>
<accession>A0A420BIN9</accession>
<evidence type="ECO:0000313" key="3">
    <source>
        <dbReference type="EMBL" id="RKE56634.1"/>
    </source>
</evidence>
<dbReference type="SUPFAM" id="SSF53756">
    <property type="entry name" value="UDP-Glycosyltransferase/glycogen phosphorylase"/>
    <property type="match status" value="1"/>
</dbReference>
<dbReference type="CDD" id="cd03801">
    <property type="entry name" value="GT4_PimA-like"/>
    <property type="match status" value="1"/>
</dbReference>
<reference evidence="3 4" key="1">
    <citation type="submission" date="2018-09" db="EMBL/GenBank/DDBJ databases">
        <title>Genomic Encyclopedia of Type Strains, Phase III (KMG-III): the genomes of soil and plant-associated and newly described type strains.</title>
        <authorList>
            <person name="Whitman W."/>
        </authorList>
    </citation>
    <scope>NUCLEOTIDE SEQUENCE [LARGE SCALE GENOMIC DNA]</scope>
    <source>
        <strain evidence="3 4">CECT 7938</strain>
    </source>
</reference>
<organism evidence="3 4">
    <name type="scientific">Sphingobacterium detergens</name>
    <dbReference type="NCBI Taxonomy" id="1145106"/>
    <lineage>
        <taxon>Bacteria</taxon>
        <taxon>Pseudomonadati</taxon>
        <taxon>Bacteroidota</taxon>
        <taxon>Sphingobacteriia</taxon>
        <taxon>Sphingobacteriales</taxon>
        <taxon>Sphingobacteriaceae</taxon>
        <taxon>Sphingobacterium</taxon>
    </lineage>
</organism>
<dbReference type="EMBL" id="RAPY01000001">
    <property type="protein sequence ID" value="RKE56634.1"/>
    <property type="molecule type" value="Genomic_DNA"/>
</dbReference>
<gene>
    <name evidence="3" type="ORF">DFQ12_1500</name>
</gene>
<feature type="domain" description="Glycosyltransferase subfamily 4-like N-terminal" evidence="2">
    <location>
        <begin position="52"/>
        <end position="157"/>
    </location>
</feature>
<dbReference type="Proteomes" id="UP000286246">
    <property type="component" value="Unassembled WGS sequence"/>
</dbReference>
<dbReference type="Pfam" id="PF00534">
    <property type="entry name" value="Glycos_transf_1"/>
    <property type="match status" value="1"/>
</dbReference>
<dbReference type="InterPro" id="IPR050194">
    <property type="entry name" value="Glycosyltransferase_grp1"/>
</dbReference>
<evidence type="ECO:0000259" key="1">
    <source>
        <dbReference type="Pfam" id="PF00534"/>
    </source>
</evidence>
<feature type="domain" description="Glycosyl transferase family 1" evidence="1">
    <location>
        <begin position="185"/>
        <end position="369"/>
    </location>
</feature>
<comment type="caution">
    <text evidence="3">The sequence shown here is derived from an EMBL/GenBank/DDBJ whole genome shotgun (WGS) entry which is preliminary data.</text>
</comment>
<protein>
    <submittedName>
        <fullName evidence="3">Glycosyltransferase involved in cell wall biosynthesis</fullName>
    </submittedName>
</protein>
<keyword evidence="3" id="KW-0808">Transferase</keyword>
<dbReference type="AlphaFoldDB" id="A0A420BIN9"/>
<dbReference type="Pfam" id="PF13439">
    <property type="entry name" value="Glyco_transf_4"/>
    <property type="match status" value="1"/>
</dbReference>
<name>A0A420BIN9_SPHD1</name>
<dbReference type="InterPro" id="IPR001296">
    <property type="entry name" value="Glyco_trans_1"/>
</dbReference>
<dbReference type="RefSeq" id="WP_244211690.1">
    <property type="nucleotide sequence ID" value="NZ_RAPY01000001.1"/>
</dbReference>
<keyword evidence="4" id="KW-1185">Reference proteome</keyword>
<sequence>MLPSEIEILFISHKYPPAIGGMEKQSFELINNAALYLKVHTIVYDNEESILTFFFRLNQRILSKIKDNPGIRLLHFNDGLIAALASFHKGYDHLKKVVTLHGLDIVFPFPYFQRKVIPHFNTFDQVIAVSQATAEAAQSRGIDSSRISVIPNGVDPALPNTALIPDKHRDFTETEHLQLKRNTPPPPYFITLGRPVKRKGFSWLMQQVIPALHGNFKLLMVGPFDQKPTLKERLLNLLPAKLYHLSTLFLGHPTDQQEMRILLKTYPEKIQHLGKVPFAQLKHLLANAQAFLMPNIHVPGDMEGFGLVCLEASSAGTVVVASELEGITSAITHNHNGILLNSQDTDAWIGQLQSILDNPDHYQNLGQQFKNNTSADFSWDIMARSYCQTFIELCQKPQPDDKLSSFTNEESVRSNVLLT</sequence>
<evidence type="ECO:0000313" key="4">
    <source>
        <dbReference type="Proteomes" id="UP000286246"/>
    </source>
</evidence>
<dbReference type="InterPro" id="IPR028098">
    <property type="entry name" value="Glyco_trans_4-like_N"/>
</dbReference>
<evidence type="ECO:0000259" key="2">
    <source>
        <dbReference type="Pfam" id="PF13439"/>
    </source>
</evidence>
<dbReference type="Gene3D" id="3.40.50.2000">
    <property type="entry name" value="Glycogen Phosphorylase B"/>
    <property type="match status" value="2"/>
</dbReference>
<dbReference type="GO" id="GO:0016757">
    <property type="term" value="F:glycosyltransferase activity"/>
    <property type="evidence" value="ECO:0007669"/>
    <property type="project" value="InterPro"/>
</dbReference>
<dbReference type="PANTHER" id="PTHR45947">
    <property type="entry name" value="SULFOQUINOVOSYL TRANSFERASE SQD2"/>
    <property type="match status" value="1"/>
</dbReference>
<proteinExistence type="predicted"/>